<dbReference type="SMART" id="SM00248">
    <property type="entry name" value="ANK"/>
    <property type="match status" value="11"/>
</dbReference>
<evidence type="ECO:0000256" key="2">
    <source>
        <dbReference type="ARBA" id="ARBA00023043"/>
    </source>
</evidence>
<dbReference type="InParanoid" id="G1X1I2"/>
<evidence type="ECO:0000256" key="3">
    <source>
        <dbReference type="PROSITE-ProRule" id="PRU00023"/>
    </source>
</evidence>
<dbReference type="PROSITE" id="PS50297">
    <property type="entry name" value="ANK_REP_REGION"/>
    <property type="match status" value="2"/>
</dbReference>
<feature type="repeat" description="ANK" evidence="3">
    <location>
        <begin position="1237"/>
        <end position="1259"/>
    </location>
</feature>
<dbReference type="InterPro" id="IPR036770">
    <property type="entry name" value="Ankyrin_rpt-contain_sf"/>
</dbReference>
<proteinExistence type="predicted"/>
<evidence type="ECO:0000313" key="7">
    <source>
        <dbReference type="Proteomes" id="UP000008784"/>
    </source>
</evidence>
<gene>
    <name evidence="6" type="ORF">AOL_s00007g141</name>
</gene>
<dbReference type="HOGENOM" id="CLU_000288_34_1_1"/>
<feature type="domain" description="NACHT" evidence="5">
    <location>
        <begin position="392"/>
        <end position="538"/>
    </location>
</feature>
<feature type="repeat" description="ANK" evidence="3">
    <location>
        <begin position="1271"/>
        <end position="1293"/>
    </location>
</feature>
<keyword evidence="1" id="KW-0677">Repeat</keyword>
<organism evidence="6 7">
    <name type="scientific">Arthrobotrys oligospora (strain ATCC 24927 / CBS 115.81 / DSM 1491)</name>
    <name type="common">Nematode-trapping fungus</name>
    <name type="synonym">Didymozoophaga oligospora</name>
    <dbReference type="NCBI Taxonomy" id="756982"/>
    <lineage>
        <taxon>Eukaryota</taxon>
        <taxon>Fungi</taxon>
        <taxon>Dikarya</taxon>
        <taxon>Ascomycota</taxon>
        <taxon>Pezizomycotina</taxon>
        <taxon>Orbiliomycetes</taxon>
        <taxon>Orbiliales</taxon>
        <taxon>Orbiliaceae</taxon>
        <taxon>Orbilia</taxon>
        <taxon>Orbilia oligospora</taxon>
    </lineage>
</organism>
<evidence type="ECO:0000256" key="4">
    <source>
        <dbReference type="SAM" id="MobiDB-lite"/>
    </source>
</evidence>
<dbReference type="Proteomes" id="UP000008784">
    <property type="component" value="Unassembled WGS sequence"/>
</dbReference>
<dbReference type="InterPro" id="IPR056884">
    <property type="entry name" value="NPHP3-like_N"/>
</dbReference>
<feature type="repeat" description="ANK" evidence="3">
    <location>
        <begin position="1066"/>
        <end position="1099"/>
    </location>
</feature>
<sequence length="1318" mass="147769">MQHLFGRLRSRSRSASLKQRKPQDGASEARKPSRRYNRLPAITPNEAERATYPTPAVGTHGLHQLNDPDTWVSDSAKQYELDVIAMHGLNGDIYRTWTKSGNYWLQDQLPKSLPGARIFSYGYPSNLMFSKSVAEIDDFARHLLISLQEIVDTMSFAYNENPDIWLRCKGVIFLGTPHRGSATAEIAKTVANFVNKPSTYLGVGLFAGDIRTDLLEDLAYDSPKLTSISKTFQERAAVLMIYSFYESEKISGQVIVNRSSAILNVPHGKYAPLYADHRDLCRFENAESDNYKKVLRAILEMADEIRKQKSQKPMSTAASDKCKAESKNSRDTFLAKMEIALDDLERACMEQLNIIDIATAHQAHLEIFVHGTLQWLASNNQYSAWASATKASLLWVTGPPGCGKTILSSYVSEILSGEAMGSSIACHFFCDTRIKERQDPIIMLRSIIYQIVIRRRRLLKLVRKARSLKGPQIFQQLSGLWELLLDLLKTEKQKQIIIVIDAIDECDELTQLMFVNRITKFVQQAGDSPTKFFITSRPQTSAYFRLPSDENIYPRLDLEGLQEMIGQDVLRVIQHRLGLLVQRNSCTEDLRTRLELSLASKAEKTFLWVSLVLSSLESKPFLGPADVRMLQKLPPSASMLYRQYLESIPATSRKTVGQLLRVIVCSGRALRIGEINLLVNHSVEPGAELEHPIYTDGAIARLLYPFIRVSGDYLAPIHQSIIEFLLDLDTKENDDLAKAFGVSIRRDSIFIAGACMRYLLSDTFSSDLFAYPEGDLEDEYDQDIESSVEGLSSSIYNWLGEVSEDLGFDNFQSRLLSAGGMASDEERCKRIAQEYGLYDYASKFWTGLFGQNNDFHEDEDELHSMAIRLLDDSNIQTTNWLRYYWALTNGADDARPETLSPLVLAGYFGHFTILQHLSKQRHSGGEVGEAIHWASRQGNSSCLKVFLKEYLDQISNEPGICSLEGLSPLAAAAKCGHLECAEALLDQRIFDVNTKNKDGQTALSLAVTHDHGEIVALLLKQQEIDPNLPDSSGYTPLFWTTACNSQSILSMLLKDKRVDPCRLDRSGRNPLSWAAEEGQIALVEQMIIDGRMDLNNQDYSGRTPLLWAVLNMNLSIVKLLIESRRVDVSVRDKTGRNAISWAAERRDRSLIHYLIKKCPNEVDAADDQGWTPLAWALNPPGYLDNALLLLQSGRVDINFRDITGRSPLSFAVGWGYVRIAETFLRFPGIDPNCVDSEGNTPIFEAVRDNNVEMVKVLLSTERVDVNFRGKGGKTPLAVAAAAGKLDIIKLLLSVDGIDSTGLIQEHNHNFLNSEHSSA</sequence>
<comment type="caution">
    <text evidence="6">The sequence shown here is derived from an EMBL/GenBank/DDBJ whole genome shotgun (WGS) entry which is preliminary data.</text>
</comment>
<dbReference type="OMA" id="WLRYYWA"/>
<dbReference type="PROSITE" id="PS50837">
    <property type="entry name" value="NACHT"/>
    <property type="match status" value="1"/>
</dbReference>
<reference evidence="6 7" key="1">
    <citation type="journal article" date="2011" name="PLoS Pathog.">
        <title>Genomic and proteomic analyses of the fungus Arthrobotrys oligospora provide insights into nematode-trap formation.</title>
        <authorList>
            <person name="Yang J."/>
            <person name="Wang L."/>
            <person name="Ji X."/>
            <person name="Feng Y."/>
            <person name="Li X."/>
            <person name="Zou C."/>
            <person name="Xu J."/>
            <person name="Ren Y."/>
            <person name="Mi Q."/>
            <person name="Wu J."/>
            <person name="Liu S."/>
            <person name="Liu Y."/>
            <person name="Huang X."/>
            <person name="Wang H."/>
            <person name="Niu X."/>
            <person name="Li J."/>
            <person name="Liang L."/>
            <person name="Luo Y."/>
            <person name="Ji K."/>
            <person name="Zhou W."/>
            <person name="Yu Z."/>
            <person name="Li G."/>
            <person name="Liu Y."/>
            <person name="Li L."/>
            <person name="Qiao M."/>
            <person name="Feng L."/>
            <person name="Zhang K.-Q."/>
        </authorList>
    </citation>
    <scope>NUCLEOTIDE SEQUENCE [LARGE SCALE GENOMIC DNA]</scope>
    <source>
        <strain evidence="7">ATCC 24927 / CBS 115.81 / DSM 1491</strain>
    </source>
</reference>
<feature type="compositionally biased region" description="Basic residues" evidence="4">
    <location>
        <begin position="1"/>
        <end position="12"/>
    </location>
</feature>
<feature type="region of interest" description="Disordered" evidence="4">
    <location>
        <begin position="1"/>
        <end position="43"/>
    </location>
</feature>
<dbReference type="PANTHER" id="PTHR24198:SF165">
    <property type="entry name" value="ANKYRIN REPEAT-CONTAINING PROTEIN-RELATED"/>
    <property type="match status" value="1"/>
</dbReference>
<dbReference type="OrthoDB" id="163438at2759"/>
<dbReference type="InterPro" id="IPR002110">
    <property type="entry name" value="Ankyrin_rpt"/>
</dbReference>
<dbReference type="RefSeq" id="XP_011118344.1">
    <property type="nucleotide sequence ID" value="XM_011120042.1"/>
</dbReference>
<keyword evidence="7" id="KW-1185">Reference proteome</keyword>
<dbReference type="SUPFAM" id="SSF48403">
    <property type="entry name" value="Ankyrin repeat"/>
    <property type="match status" value="2"/>
</dbReference>
<keyword evidence="2 3" id="KW-0040">ANK repeat</keyword>
<dbReference type="PANTHER" id="PTHR24198">
    <property type="entry name" value="ANKYRIN REPEAT AND PROTEIN KINASE DOMAIN-CONTAINING PROTEIN"/>
    <property type="match status" value="1"/>
</dbReference>
<dbReference type="Pfam" id="PF24883">
    <property type="entry name" value="NPHP3_N"/>
    <property type="match status" value="1"/>
</dbReference>
<dbReference type="SUPFAM" id="SSF52540">
    <property type="entry name" value="P-loop containing nucleoside triphosphate hydrolases"/>
    <property type="match status" value="1"/>
</dbReference>
<dbReference type="EMBL" id="ADOT01000016">
    <property type="protein sequence ID" value="EGX52805.1"/>
    <property type="molecule type" value="Genomic_DNA"/>
</dbReference>
<dbReference type="STRING" id="756982.G1X1I2"/>
<dbReference type="InterPro" id="IPR007111">
    <property type="entry name" value="NACHT_NTPase"/>
</dbReference>
<dbReference type="Gene3D" id="3.40.50.300">
    <property type="entry name" value="P-loop containing nucleotide triphosphate hydrolases"/>
    <property type="match status" value="1"/>
</dbReference>
<dbReference type="eggNOG" id="KOG4177">
    <property type="taxonomic scope" value="Eukaryota"/>
</dbReference>
<dbReference type="GeneID" id="22889236"/>
<evidence type="ECO:0000259" key="5">
    <source>
        <dbReference type="PROSITE" id="PS50837"/>
    </source>
</evidence>
<protein>
    <recommendedName>
        <fullName evidence="5">NACHT domain-containing protein</fullName>
    </recommendedName>
</protein>
<accession>G1X1I2</accession>
<dbReference type="InterPro" id="IPR029058">
    <property type="entry name" value="AB_hydrolase_fold"/>
</dbReference>
<dbReference type="SUPFAM" id="SSF53474">
    <property type="entry name" value="alpha/beta-Hydrolases"/>
    <property type="match status" value="1"/>
</dbReference>
<dbReference type="InterPro" id="IPR027417">
    <property type="entry name" value="P-loop_NTPase"/>
</dbReference>
<dbReference type="Pfam" id="PF12796">
    <property type="entry name" value="Ank_2"/>
    <property type="match status" value="3"/>
</dbReference>
<name>G1X1I2_ARTOA</name>
<evidence type="ECO:0000313" key="6">
    <source>
        <dbReference type="EMBL" id="EGX52805.1"/>
    </source>
</evidence>
<dbReference type="PROSITE" id="PS50088">
    <property type="entry name" value="ANK_REPEAT"/>
    <property type="match status" value="3"/>
</dbReference>
<dbReference type="Gene3D" id="1.25.40.20">
    <property type="entry name" value="Ankyrin repeat-containing domain"/>
    <property type="match status" value="3"/>
</dbReference>
<feature type="compositionally biased region" description="Basic and acidic residues" evidence="4">
    <location>
        <begin position="21"/>
        <end position="31"/>
    </location>
</feature>
<evidence type="ECO:0000256" key="1">
    <source>
        <dbReference type="ARBA" id="ARBA00022737"/>
    </source>
</evidence>